<keyword evidence="3" id="KW-1185">Reference proteome</keyword>
<dbReference type="InterPro" id="IPR013108">
    <property type="entry name" value="Amidohydro_3"/>
</dbReference>
<dbReference type="CDD" id="cd01300">
    <property type="entry name" value="YtcJ_like"/>
    <property type="match status" value="1"/>
</dbReference>
<proteinExistence type="predicted"/>
<dbReference type="Gene3D" id="2.30.40.10">
    <property type="entry name" value="Urease, subunit C, domain 1"/>
    <property type="match status" value="1"/>
</dbReference>
<accession>A0A3M8CZD3</accession>
<dbReference type="PANTHER" id="PTHR22642">
    <property type="entry name" value="IMIDAZOLONEPROPIONASE"/>
    <property type="match status" value="1"/>
</dbReference>
<dbReference type="Gene3D" id="3.20.20.140">
    <property type="entry name" value="Metal-dependent hydrolases"/>
    <property type="match status" value="1"/>
</dbReference>
<feature type="domain" description="Amidohydrolase 3" evidence="1">
    <location>
        <begin position="60"/>
        <end position="530"/>
    </location>
</feature>
<dbReference type="Proteomes" id="UP000271031">
    <property type="component" value="Unassembled WGS sequence"/>
</dbReference>
<dbReference type="InterPro" id="IPR011059">
    <property type="entry name" value="Metal-dep_hydrolase_composite"/>
</dbReference>
<dbReference type="Gene3D" id="3.10.310.70">
    <property type="match status" value="1"/>
</dbReference>
<evidence type="ECO:0000313" key="2">
    <source>
        <dbReference type="EMBL" id="RNB80245.1"/>
    </source>
</evidence>
<name>A0A3M8CZD3_9BACL</name>
<organism evidence="2 3">
    <name type="scientific">Brevibacillus fluminis</name>
    <dbReference type="NCBI Taxonomy" id="511487"/>
    <lineage>
        <taxon>Bacteria</taxon>
        <taxon>Bacillati</taxon>
        <taxon>Bacillota</taxon>
        <taxon>Bacilli</taxon>
        <taxon>Bacillales</taxon>
        <taxon>Paenibacillaceae</taxon>
        <taxon>Brevibacillus</taxon>
    </lineage>
</organism>
<dbReference type="InterPro" id="IPR032466">
    <property type="entry name" value="Metal_Hydrolase"/>
</dbReference>
<dbReference type="PANTHER" id="PTHR22642:SF2">
    <property type="entry name" value="PROTEIN LONG AFTER FAR-RED 3"/>
    <property type="match status" value="1"/>
</dbReference>
<gene>
    <name evidence="2" type="ORF">EDM56_27985</name>
</gene>
<evidence type="ECO:0000313" key="3">
    <source>
        <dbReference type="Proteomes" id="UP000271031"/>
    </source>
</evidence>
<dbReference type="Pfam" id="PF07969">
    <property type="entry name" value="Amidohydro_3"/>
    <property type="match status" value="1"/>
</dbReference>
<dbReference type="AlphaFoldDB" id="A0A3M8CZD3"/>
<dbReference type="GO" id="GO:0016810">
    <property type="term" value="F:hydrolase activity, acting on carbon-nitrogen (but not peptide) bonds"/>
    <property type="evidence" value="ECO:0007669"/>
    <property type="project" value="InterPro"/>
</dbReference>
<reference evidence="2 3" key="1">
    <citation type="submission" date="2018-10" db="EMBL/GenBank/DDBJ databases">
        <title>Phylogenomics of Brevibacillus.</title>
        <authorList>
            <person name="Dunlap C."/>
        </authorList>
    </citation>
    <scope>NUCLEOTIDE SEQUENCE [LARGE SCALE GENOMIC DNA]</scope>
    <source>
        <strain evidence="2 3">JCM 15716</strain>
    </source>
</reference>
<dbReference type="InterPro" id="IPR033932">
    <property type="entry name" value="YtcJ-like"/>
</dbReference>
<sequence>MQHTNQLDMIISSNTVFTGLENAPRPAAVAIKGNRIVGIGTEQEWEDRIGPDTKIFRYEDKLVMPGFNDMHLHVVPACLMEDHVSLLGARSEIEVAEMVAAFATSRPDDEWVQGYNWYHPYWDEPKLPHRRTLDAVMPDRPVFLFHASGHTGWVNTKALEILGIDRNTPDPPHGEIVRDEHGEPTGILYESAVSIASKQAMKLPVDRKSQVFETFLGHAASFGVTSITDIFKVTDLEFNELPLYEEFEKEGRLTTRIHFLIGLDDNIERARHHRDTYTSGTLRFSGLKEFLDGVVTTHTALLVEPYTDMPGSSGPNPHVEMRDYVLAADKEGFRIRFHAVGDGAVRHALDLFEEAQRVNGTRDARHTIEHIEVVHPDDLARFQKLDVIASMQPDHMGLINKSHYFSCIGERQQYTFAVRSLLDAGAKVVLNTDYPIVTLNPMMEIYRTVTRIGNDGELFNGKEAITLAEALKAYTATAAYGVFREDELGTLEAGKLADLIVLDRDLFNIPTEQLKDAKVELTLMDGKVVYEK</sequence>
<dbReference type="EMBL" id="RHHQ01000025">
    <property type="protein sequence ID" value="RNB80245.1"/>
    <property type="molecule type" value="Genomic_DNA"/>
</dbReference>
<dbReference type="OrthoDB" id="2475478at2"/>
<dbReference type="RefSeq" id="WP_122921229.1">
    <property type="nucleotide sequence ID" value="NZ_RHHQ01000025.1"/>
</dbReference>
<protein>
    <submittedName>
        <fullName evidence="2">Amidohydrolase</fullName>
    </submittedName>
</protein>
<dbReference type="SUPFAM" id="SSF51556">
    <property type="entry name" value="Metallo-dependent hydrolases"/>
    <property type="match status" value="1"/>
</dbReference>
<keyword evidence="2" id="KW-0378">Hydrolase</keyword>
<comment type="caution">
    <text evidence="2">The sequence shown here is derived from an EMBL/GenBank/DDBJ whole genome shotgun (WGS) entry which is preliminary data.</text>
</comment>
<evidence type="ECO:0000259" key="1">
    <source>
        <dbReference type="Pfam" id="PF07969"/>
    </source>
</evidence>
<dbReference type="SUPFAM" id="SSF51338">
    <property type="entry name" value="Composite domain of metallo-dependent hydrolases"/>
    <property type="match status" value="1"/>
</dbReference>